<sequence length="105" mass="12145">MAKRNDATIPLPAESDPDKYRIVFENERVRVYDYKDKPGDKTKLHHHDAFILHTLSPFKRKLTFENGESVVREFKGGETIWSEAQNHIGENVGDTNTHVLIIELK</sequence>
<evidence type="ECO:0000313" key="2">
    <source>
        <dbReference type="Proteomes" id="UP000176376"/>
    </source>
</evidence>
<dbReference type="Proteomes" id="UP000176376">
    <property type="component" value="Unassembled WGS sequence"/>
</dbReference>
<protein>
    <submittedName>
        <fullName evidence="1">Cytoplasmic protein</fullName>
    </submittedName>
</protein>
<gene>
    <name evidence="1" type="ORF">A3J15_02820</name>
</gene>
<reference evidence="1 2" key="1">
    <citation type="journal article" date="2016" name="Nat. Commun.">
        <title>Thousands of microbial genomes shed light on interconnected biogeochemical processes in an aquifer system.</title>
        <authorList>
            <person name="Anantharaman K."/>
            <person name="Brown C.T."/>
            <person name="Hug L.A."/>
            <person name="Sharon I."/>
            <person name="Castelle C.J."/>
            <person name="Probst A.J."/>
            <person name="Thomas B.C."/>
            <person name="Singh A."/>
            <person name="Wilkins M.J."/>
            <person name="Karaoz U."/>
            <person name="Brodie E.L."/>
            <person name="Williams K.H."/>
            <person name="Hubbard S.S."/>
            <person name="Banfield J.F."/>
        </authorList>
    </citation>
    <scope>NUCLEOTIDE SEQUENCE [LARGE SCALE GENOMIC DNA]</scope>
</reference>
<dbReference type="InterPro" id="IPR014710">
    <property type="entry name" value="RmlC-like_jellyroll"/>
</dbReference>
<dbReference type="AlphaFoldDB" id="A0A1F7JKL7"/>
<comment type="caution">
    <text evidence="1">The sequence shown here is derived from an EMBL/GenBank/DDBJ whole genome shotgun (WGS) entry which is preliminary data.</text>
</comment>
<dbReference type="SUPFAM" id="SSF51182">
    <property type="entry name" value="RmlC-like cupins"/>
    <property type="match status" value="1"/>
</dbReference>
<accession>A0A1F7JKL7</accession>
<name>A0A1F7JKL7_9BACT</name>
<dbReference type="EMBL" id="MGAY01000046">
    <property type="protein sequence ID" value="OGK56152.1"/>
    <property type="molecule type" value="Genomic_DNA"/>
</dbReference>
<proteinExistence type="predicted"/>
<organism evidence="1 2">
    <name type="scientific">Candidatus Roizmanbacteria bacterium RIFCSPLOWO2_02_FULL_38_10</name>
    <dbReference type="NCBI Taxonomy" id="1802074"/>
    <lineage>
        <taxon>Bacteria</taxon>
        <taxon>Candidatus Roizmaniibacteriota</taxon>
    </lineage>
</organism>
<dbReference type="STRING" id="1802074.A3J15_02820"/>
<dbReference type="Gene3D" id="2.60.120.10">
    <property type="entry name" value="Jelly Rolls"/>
    <property type="match status" value="1"/>
</dbReference>
<evidence type="ECO:0000313" key="1">
    <source>
        <dbReference type="EMBL" id="OGK56152.1"/>
    </source>
</evidence>
<dbReference type="InterPro" id="IPR011051">
    <property type="entry name" value="RmlC_Cupin_sf"/>
</dbReference>